<dbReference type="Gene3D" id="3.40.50.2300">
    <property type="match status" value="1"/>
</dbReference>
<dbReference type="PROSITE" id="PS50110">
    <property type="entry name" value="RESPONSE_REGULATORY"/>
    <property type="match status" value="1"/>
</dbReference>
<name>A0A1G8S291_9RHOB</name>
<evidence type="ECO:0000256" key="2">
    <source>
        <dbReference type="ARBA" id="ARBA00004429"/>
    </source>
</evidence>
<dbReference type="EC" id="2.7.13.3" evidence="3"/>
<evidence type="ECO:0000256" key="11">
    <source>
        <dbReference type="ARBA" id="ARBA00022989"/>
    </source>
</evidence>
<comment type="catalytic activity">
    <reaction evidence="1">
        <text>ATP + protein L-histidine = ADP + protein N-phospho-L-histidine.</text>
        <dbReference type="EC" id="2.7.13.3"/>
    </reaction>
</comment>
<keyword evidence="5" id="KW-0997">Cell inner membrane</keyword>
<evidence type="ECO:0000256" key="6">
    <source>
        <dbReference type="ARBA" id="ARBA00022553"/>
    </source>
</evidence>
<feature type="domain" description="HPt" evidence="20">
    <location>
        <begin position="769"/>
        <end position="859"/>
    </location>
</feature>
<dbReference type="SMART" id="SM00388">
    <property type="entry name" value="HisKA"/>
    <property type="match status" value="1"/>
</dbReference>
<dbReference type="InterPro" id="IPR003594">
    <property type="entry name" value="HATPase_dom"/>
</dbReference>
<feature type="modified residue" description="4-aspartylphosphate" evidence="15">
    <location>
        <position position="677"/>
    </location>
</feature>
<dbReference type="AlphaFoldDB" id="A0A1G8S291"/>
<evidence type="ECO:0000256" key="4">
    <source>
        <dbReference type="ARBA" id="ARBA00022475"/>
    </source>
</evidence>
<dbReference type="Pfam" id="PF00072">
    <property type="entry name" value="Response_reg"/>
    <property type="match status" value="1"/>
</dbReference>
<dbReference type="Proteomes" id="UP000199382">
    <property type="component" value="Unassembled WGS sequence"/>
</dbReference>
<dbReference type="PROSITE" id="PS50885">
    <property type="entry name" value="HAMP"/>
    <property type="match status" value="1"/>
</dbReference>
<dbReference type="Pfam" id="PF02518">
    <property type="entry name" value="HATPase_c"/>
    <property type="match status" value="1"/>
</dbReference>
<evidence type="ECO:0000256" key="9">
    <source>
        <dbReference type="ARBA" id="ARBA00022777"/>
    </source>
</evidence>
<dbReference type="OrthoDB" id="9801651at2"/>
<keyword evidence="9 21" id="KW-0418">Kinase</keyword>
<dbReference type="InterPro" id="IPR036890">
    <property type="entry name" value="HATPase_C_sf"/>
</dbReference>
<dbReference type="SUPFAM" id="SSF47226">
    <property type="entry name" value="Histidine-containing phosphotransfer domain, HPT domain"/>
    <property type="match status" value="1"/>
</dbReference>
<dbReference type="InterPro" id="IPR005467">
    <property type="entry name" value="His_kinase_dom"/>
</dbReference>
<dbReference type="SMART" id="SM00387">
    <property type="entry name" value="HATPase_c"/>
    <property type="match status" value="1"/>
</dbReference>
<gene>
    <name evidence="21" type="ORF">SAMN04488026_101438</name>
</gene>
<dbReference type="PANTHER" id="PTHR43047:SF78">
    <property type="entry name" value="SENSORY_REGULATORY PROTEIN RPFC"/>
    <property type="match status" value="1"/>
</dbReference>
<dbReference type="InterPro" id="IPR004358">
    <property type="entry name" value="Sig_transdc_His_kin-like_C"/>
</dbReference>
<evidence type="ECO:0000259" key="20">
    <source>
        <dbReference type="PROSITE" id="PS50894"/>
    </source>
</evidence>
<dbReference type="GO" id="GO:0005886">
    <property type="term" value="C:plasma membrane"/>
    <property type="evidence" value="ECO:0007669"/>
    <property type="project" value="UniProtKB-SubCell"/>
</dbReference>
<evidence type="ECO:0000259" key="18">
    <source>
        <dbReference type="PROSITE" id="PS50110"/>
    </source>
</evidence>
<proteinExistence type="predicted"/>
<evidence type="ECO:0000259" key="17">
    <source>
        <dbReference type="PROSITE" id="PS50109"/>
    </source>
</evidence>
<evidence type="ECO:0000256" key="1">
    <source>
        <dbReference type="ARBA" id="ARBA00000085"/>
    </source>
</evidence>
<feature type="domain" description="HAMP" evidence="19">
    <location>
        <begin position="301"/>
        <end position="354"/>
    </location>
</feature>
<dbReference type="InterPro" id="IPR036641">
    <property type="entry name" value="HPT_dom_sf"/>
</dbReference>
<dbReference type="PROSITE" id="PS50109">
    <property type="entry name" value="HIS_KIN"/>
    <property type="match status" value="1"/>
</dbReference>
<dbReference type="InterPro" id="IPR011006">
    <property type="entry name" value="CheY-like_superfamily"/>
</dbReference>
<dbReference type="InterPro" id="IPR008207">
    <property type="entry name" value="Sig_transdc_His_kin_Hpt_dom"/>
</dbReference>
<keyword evidence="12" id="KW-0902">Two-component regulatory system</keyword>
<evidence type="ECO:0000313" key="22">
    <source>
        <dbReference type="Proteomes" id="UP000199382"/>
    </source>
</evidence>
<keyword evidence="6 15" id="KW-0597">Phosphoprotein</keyword>
<feature type="modified residue" description="Phosphohistidine" evidence="14">
    <location>
        <position position="808"/>
    </location>
</feature>
<dbReference type="InterPro" id="IPR036097">
    <property type="entry name" value="HisK_dim/P_sf"/>
</dbReference>
<accession>A0A1G8S291</accession>
<feature type="domain" description="Histidine kinase" evidence="17">
    <location>
        <begin position="383"/>
        <end position="607"/>
    </location>
</feature>
<evidence type="ECO:0000256" key="3">
    <source>
        <dbReference type="ARBA" id="ARBA00012438"/>
    </source>
</evidence>
<evidence type="ECO:0000256" key="12">
    <source>
        <dbReference type="ARBA" id="ARBA00023012"/>
    </source>
</evidence>
<dbReference type="Pfam" id="PF00512">
    <property type="entry name" value="HisKA"/>
    <property type="match status" value="1"/>
</dbReference>
<keyword evidence="4" id="KW-1003">Cell membrane</keyword>
<organism evidence="21 22">
    <name type="scientific">Aliiruegeria lutimaris</name>
    <dbReference type="NCBI Taxonomy" id="571298"/>
    <lineage>
        <taxon>Bacteria</taxon>
        <taxon>Pseudomonadati</taxon>
        <taxon>Pseudomonadota</taxon>
        <taxon>Alphaproteobacteria</taxon>
        <taxon>Rhodobacterales</taxon>
        <taxon>Roseobacteraceae</taxon>
        <taxon>Aliiruegeria</taxon>
    </lineage>
</organism>
<evidence type="ECO:0000259" key="19">
    <source>
        <dbReference type="PROSITE" id="PS50885"/>
    </source>
</evidence>
<evidence type="ECO:0000313" key="21">
    <source>
        <dbReference type="EMBL" id="SDJ23242.1"/>
    </source>
</evidence>
<feature type="domain" description="Response regulatory" evidence="18">
    <location>
        <begin position="628"/>
        <end position="742"/>
    </location>
</feature>
<keyword evidence="13 16" id="KW-0472">Membrane</keyword>
<keyword evidence="8 16" id="KW-0812">Transmembrane</keyword>
<dbReference type="PROSITE" id="PS50894">
    <property type="entry name" value="HPT"/>
    <property type="match status" value="1"/>
</dbReference>
<keyword evidence="22" id="KW-1185">Reference proteome</keyword>
<dbReference type="CDD" id="cd17546">
    <property type="entry name" value="REC_hyHK_CKI1_RcsC-like"/>
    <property type="match status" value="1"/>
</dbReference>
<dbReference type="CDD" id="cd00082">
    <property type="entry name" value="HisKA"/>
    <property type="match status" value="1"/>
</dbReference>
<keyword evidence="10" id="KW-0547">Nucleotide-binding</keyword>
<dbReference type="SUPFAM" id="SSF47384">
    <property type="entry name" value="Homodimeric domain of signal transducing histidine kinase"/>
    <property type="match status" value="1"/>
</dbReference>
<comment type="subcellular location">
    <subcellularLocation>
        <location evidence="2">Cell inner membrane</location>
        <topology evidence="2">Multi-pass membrane protein</topology>
    </subcellularLocation>
</comment>
<keyword evidence="7" id="KW-0808">Transferase</keyword>
<dbReference type="InterPro" id="IPR001789">
    <property type="entry name" value="Sig_transdc_resp-reg_receiver"/>
</dbReference>
<dbReference type="Gene3D" id="3.30.565.10">
    <property type="entry name" value="Histidine kinase-like ATPase, C-terminal domain"/>
    <property type="match status" value="1"/>
</dbReference>
<dbReference type="STRING" id="571298.SAMN04488026_101438"/>
<dbReference type="EMBL" id="FNEK01000014">
    <property type="protein sequence ID" value="SDJ23242.1"/>
    <property type="molecule type" value="Genomic_DNA"/>
</dbReference>
<evidence type="ECO:0000256" key="5">
    <source>
        <dbReference type="ARBA" id="ARBA00022519"/>
    </source>
</evidence>
<dbReference type="SUPFAM" id="SSF55874">
    <property type="entry name" value="ATPase domain of HSP90 chaperone/DNA topoisomerase II/histidine kinase"/>
    <property type="match status" value="1"/>
</dbReference>
<feature type="transmembrane region" description="Helical" evidence="16">
    <location>
        <begin position="275"/>
        <end position="299"/>
    </location>
</feature>
<dbReference type="SUPFAM" id="SSF52172">
    <property type="entry name" value="CheY-like"/>
    <property type="match status" value="1"/>
</dbReference>
<evidence type="ECO:0000256" key="15">
    <source>
        <dbReference type="PROSITE-ProRule" id="PRU00169"/>
    </source>
</evidence>
<dbReference type="PRINTS" id="PR00344">
    <property type="entry name" value="BCTRLSENSOR"/>
</dbReference>
<dbReference type="FunFam" id="3.30.565.10:FF:000010">
    <property type="entry name" value="Sensor histidine kinase RcsC"/>
    <property type="match status" value="1"/>
</dbReference>
<evidence type="ECO:0000256" key="13">
    <source>
        <dbReference type="ARBA" id="ARBA00023136"/>
    </source>
</evidence>
<evidence type="ECO:0000256" key="8">
    <source>
        <dbReference type="ARBA" id="ARBA00022692"/>
    </source>
</evidence>
<sequence length="874" mass="96110">MPKIAALDRNLFSTAAHIRVGIGTVGVALLTQDDPQQAIQKTVALTEELHKRTLQELETSGLPEIDAATDTFIEAAQRVSINTKLLFEEAARPRAQRDVERIEPWRQAIYELAEAARGASSVIGAQLHAVDPELGALLSVRELSYAVRDRYARQCSRFRQSVQTDIPLTRQQVWRWRADVGAYSELWNRMDWAAGVLPDSAWITDAVAQGRRETARAQAVMDEVLLGLSNSGRSAYDTVGWFENCVSAYDSILGIGNHSLDLIVDRAEARKRHAALVGAASILALLIAVAFGVSSLRFVRRRLSLPLQSLKATVERLNRGELERPVPVPLRNDEPGAIAAALEALRCRELEGLRLNRQIDDMRDALIEHSGKVNRAKSEFMATMSHEIRTPLNGVLGAVQLLEESQSRGEQRKWLDVLKGSCQLLRELLDDVLDYTRIERRRVSVERIPFSLSERIATVEATVAPSASQKGLEYRCAIDPNVPDQLVGDPRKLGEILFNLLGNAIKFTPEGSVDLHVHRLDRPSEAGQVWVGFTVRDTGIGIDKPEWEALFQPFSQADCSVSRRFGGSGLGLAICKGFLDLLGGEIDIASPGAGRGTTFTFCIPFFLEETSVEAACRETETFTLPRLDVLVAEDNSVNALIVRTMLVRAGHRVEVVTAGFEAVERAGAADFEVVLMDLAMPQLDGTEATRRIRGCAHETRAMVPVVAVTAGGASENQGNPFDGFLAKPYSREDLERTIAMAIGALPRQPEHASVLRTLGALSEQARDLGVEGARKVLELYNSEAPTAYASLLRAGAACDFCGLAEIAHRMKRASRHVGANRISEWFSRLETSANARDTQSVHRIIEDMAENFVTELEAFELRASRELALLDRAP</sequence>
<reference evidence="21 22" key="1">
    <citation type="submission" date="2016-10" db="EMBL/GenBank/DDBJ databases">
        <authorList>
            <person name="de Groot N.N."/>
        </authorList>
    </citation>
    <scope>NUCLEOTIDE SEQUENCE [LARGE SCALE GENOMIC DNA]</scope>
    <source>
        <strain evidence="21 22">DSM 25294</strain>
    </source>
</reference>
<dbReference type="InterPro" id="IPR003660">
    <property type="entry name" value="HAMP_dom"/>
</dbReference>
<evidence type="ECO:0000256" key="10">
    <source>
        <dbReference type="ARBA" id="ARBA00022840"/>
    </source>
</evidence>
<dbReference type="Gene3D" id="1.20.120.160">
    <property type="entry name" value="HPT domain"/>
    <property type="match status" value="1"/>
</dbReference>
<keyword evidence="10" id="KW-0067">ATP-binding</keyword>
<dbReference type="InterPro" id="IPR003661">
    <property type="entry name" value="HisK_dim/P_dom"/>
</dbReference>
<dbReference type="CDD" id="cd16922">
    <property type="entry name" value="HATPase_EvgS-ArcB-TorS-like"/>
    <property type="match status" value="1"/>
</dbReference>
<evidence type="ECO:0000256" key="14">
    <source>
        <dbReference type="PROSITE-ProRule" id="PRU00110"/>
    </source>
</evidence>
<dbReference type="Gene3D" id="1.10.287.130">
    <property type="match status" value="1"/>
</dbReference>
<evidence type="ECO:0000256" key="16">
    <source>
        <dbReference type="SAM" id="Phobius"/>
    </source>
</evidence>
<dbReference type="GO" id="GO:0000155">
    <property type="term" value="F:phosphorelay sensor kinase activity"/>
    <property type="evidence" value="ECO:0007669"/>
    <property type="project" value="InterPro"/>
</dbReference>
<dbReference type="RefSeq" id="WP_093153664.1">
    <property type="nucleotide sequence ID" value="NZ_FNEK01000014.1"/>
</dbReference>
<evidence type="ECO:0000256" key="7">
    <source>
        <dbReference type="ARBA" id="ARBA00022679"/>
    </source>
</evidence>
<protein>
    <recommendedName>
        <fullName evidence="3">histidine kinase</fullName>
        <ecNumber evidence="3">2.7.13.3</ecNumber>
    </recommendedName>
</protein>
<dbReference type="PANTHER" id="PTHR43047">
    <property type="entry name" value="TWO-COMPONENT HISTIDINE PROTEIN KINASE"/>
    <property type="match status" value="1"/>
</dbReference>
<dbReference type="Gene3D" id="6.10.340.10">
    <property type="match status" value="1"/>
</dbReference>
<dbReference type="Pfam" id="PF00672">
    <property type="entry name" value="HAMP"/>
    <property type="match status" value="1"/>
</dbReference>
<dbReference type="SMART" id="SM00448">
    <property type="entry name" value="REC"/>
    <property type="match status" value="1"/>
</dbReference>
<keyword evidence="11 16" id="KW-1133">Transmembrane helix</keyword>